<evidence type="ECO:0000259" key="2">
    <source>
        <dbReference type="Pfam" id="PF23774"/>
    </source>
</evidence>
<dbReference type="Proteomes" id="UP001642540">
    <property type="component" value="Unassembled WGS sequence"/>
</dbReference>
<dbReference type="PANTHER" id="PTHR46362:SF1">
    <property type="entry name" value="GEM-ASSOCIATED PROTEIN 5"/>
    <property type="match status" value="1"/>
</dbReference>
<dbReference type="SUPFAM" id="SSF50978">
    <property type="entry name" value="WD40 repeat-like"/>
    <property type="match status" value="2"/>
</dbReference>
<reference evidence="4 5" key="1">
    <citation type="submission" date="2024-08" db="EMBL/GenBank/DDBJ databases">
        <authorList>
            <person name="Cucini C."/>
            <person name="Frati F."/>
        </authorList>
    </citation>
    <scope>NUCLEOTIDE SEQUENCE [LARGE SCALE GENOMIC DNA]</scope>
</reference>
<dbReference type="Pfam" id="PF23774">
    <property type="entry name" value="TPR_GEMI5"/>
    <property type="match status" value="1"/>
</dbReference>
<dbReference type="Gene3D" id="2.130.10.10">
    <property type="entry name" value="YVTN repeat-like/Quinoprotein amine dehydrogenase"/>
    <property type="match status" value="2"/>
</dbReference>
<feature type="compositionally biased region" description="Polar residues" evidence="1">
    <location>
        <begin position="881"/>
        <end position="890"/>
    </location>
</feature>
<dbReference type="SMART" id="SM00320">
    <property type="entry name" value="WD40"/>
    <property type="match status" value="9"/>
</dbReference>
<feature type="region of interest" description="Disordered" evidence="1">
    <location>
        <begin position="880"/>
        <end position="916"/>
    </location>
</feature>
<keyword evidence="5" id="KW-1185">Reference proteome</keyword>
<dbReference type="InterPro" id="IPR056424">
    <property type="entry name" value="Beta-prop_GEMI5_2nd"/>
</dbReference>
<organism evidence="4 5">
    <name type="scientific">Orchesella dallaii</name>
    <dbReference type="NCBI Taxonomy" id="48710"/>
    <lineage>
        <taxon>Eukaryota</taxon>
        <taxon>Metazoa</taxon>
        <taxon>Ecdysozoa</taxon>
        <taxon>Arthropoda</taxon>
        <taxon>Hexapoda</taxon>
        <taxon>Collembola</taxon>
        <taxon>Entomobryomorpha</taxon>
        <taxon>Entomobryoidea</taxon>
        <taxon>Orchesellidae</taxon>
        <taxon>Orchesellinae</taxon>
        <taxon>Orchesella</taxon>
    </lineage>
</organism>
<protein>
    <recommendedName>
        <fullName evidence="6">Gem-associated protein 5</fullName>
    </recommendedName>
</protein>
<dbReference type="EMBL" id="CAXLJM020000069">
    <property type="protein sequence ID" value="CAL8125894.1"/>
    <property type="molecule type" value="Genomic_DNA"/>
</dbReference>
<dbReference type="Pfam" id="PF23775">
    <property type="entry name" value="Beta-prop_RIG_2nd"/>
    <property type="match status" value="1"/>
</dbReference>
<feature type="domain" description="Gem-associated protein 5 TPR" evidence="2">
    <location>
        <begin position="926"/>
        <end position="1132"/>
    </location>
</feature>
<gene>
    <name evidence="4" type="ORF">ODALV1_LOCUS21175</name>
</gene>
<evidence type="ECO:0008006" key="6">
    <source>
        <dbReference type="Google" id="ProtNLM"/>
    </source>
</evidence>
<comment type="caution">
    <text evidence="4">The sequence shown here is derived from an EMBL/GenBank/DDBJ whole genome shotgun (WGS) entry which is preliminary data.</text>
</comment>
<sequence>MESSVGEVEALDSTPAVEGHSPVKFPPPALWYKTNATAARDDMWAYISGQVIVLVVPKLTHTRTVGTDVEGNNGEGLSPINSLPAGDKDSDSVWPEFYIFGYQRENYSCLSFCQSGFQYLPVKGAPLVTACKEGYVRVWNVQQNCVMYHDVHKIANNKNVNVVCVDWSVRNPSVIYSMDEEGCLVSWHIRKGKLKINSFGKINPTSLHACPHEDNIVAFGTKGGNIFIAEVDAAGKNNAKILHKVRHDEEVVGTLWCPTQEWNSNRSDSKNKSGAILASSVQSVKPPTIRLWSKNAEDRGIYQVWEKEKHGSKPFRNFSSLLWATDPNSGSSFLLTSAKHGQIISYSSDSLLPEFVHDVHQHSSIFGLVQCGDILWSTSFEPVIVGWNLRTMKVSCVIPTFKGVCAISSSPSVESLLAVGGNDACVRAVNFVSDYPRKNSVGPPVVSARMRSKIMALAWHPEKDNLIGFGTDDGVLGVFELCENRRHTTCFDRRVGGIVYAVDWGPPTRSKSLNMEQASSTKEKEDTERKSSVFLYACGGNCVYMINPSKPSNPLVSVSKIIDITNPQSARFSGVDSTSVTVACKASDIRWSPDFTVFAVGYNDGRVELYTPPFMQLKIWIKCHGRAIQFLSWRPFDFIQKKLSPSHKQVWFASTSNDATARLFNFEGLFDESFMADDTAKSKLLISSAATLRIPNGERIISCAWSPHDPELILTVSYDKTGIVWNIATGTPIARYFGHDSRLVAGVFHPTHKYSIITASDELIEDGSVHVWDYRNCPFQQSPPSATKAEKVKPFYVESGLQPAVEKEPMESVVEVELKNASSHVRTTSDTKSTTKKKKRGQSKARTLLPATSSMFTNSKNSFESEIRYLVDGVVPDAGSNADSVTQVPNGNKVEKSKEASGTTSDCENSDNDEDDAVTGESMFHLGLLGDFTQCVNTMKVECESHANRGNWEKGCLLATWMGDAEFVEKCVREGQVTETVVLCAKTLGKQVFITACEAYAEKLLLQEDISKAATYLFMAGQREKAIQVLADNKLYRDAVALIKMSMSKGHKIHIDTVKKWLTQLIQNGSLEEAAKVYCSIGLYGDALAVIEKRGTPAVWKTGMYLASKCGDIRKMQLFGLEYCVDSMMKGNHKEAKEAVNTYEDLKWLLPFVLTHEAVFHLSNKLRDAKSCGEDVSVSDSKFKEALITQMDVETLKNSDSATKIKETILVALAQNRTDAEVILTRTLVLMILDDPEYKTGDIADFSKVLGKWFDNEPYFQSAYVMAFNDIIT</sequence>
<dbReference type="InterPro" id="IPR015943">
    <property type="entry name" value="WD40/YVTN_repeat-like_dom_sf"/>
</dbReference>
<dbReference type="PANTHER" id="PTHR46362">
    <property type="entry name" value="GEM-ASSOCIATED PROTEIN 5"/>
    <property type="match status" value="1"/>
</dbReference>
<feature type="region of interest" description="Disordered" evidence="1">
    <location>
        <begin position="1"/>
        <end position="20"/>
    </location>
</feature>
<dbReference type="InterPro" id="IPR001680">
    <property type="entry name" value="WD40_rpt"/>
</dbReference>
<evidence type="ECO:0000313" key="4">
    <source>
        <dbReference type="EMBL" id="CAL8125894.1"/>
    </source>
</evidence>
<dbReference type="InterPro" id="IPR052640">
    <property type="entry name" value="Gemin-5"/>
</dbReference>
<proteinExistence type="predicted"/>
<feature type="domain" description="Gem-associated protein 5 second beta-propeller" evidence="3">
    <location>
        <begin position="416"/>
        <end position="760"/>
    </location>
</feature>
<feature type="region of interest" description="Disordered" evidence="1">
    <location>
        <begin position="819"/>
        <end position="853"/>
    </location>
</feature>
<evidence type="ECO:0000256" key="1">
    <source>
        <dbReference type="SAM" id="MobiDB-lite"/>
    </source>
</evidence>
<evidence type="ECO:0000313" key="5">
    <source>
        <dbReference type="Proteomes" id="UP001642540"/>
    </source>
</evidence>
<dbReference type="InterPro" id="IPR056421">
    <property type="entry name" value="TPR_GEMI5"/>
</dbReference>
<dbReference type="InterPro" id="IPR036322">
    <property type="entry name" value="WD40_repeat_dom_sf"/>
</dbReference>
<feature type="compositionally biased region" description="Basic residues" evidence="1">
    <location>
        <begin position="834"/>
        <end position="843"/>
    </location>
</feature>
<accession>A0ABP1REA9</accession>
<name>A0ABP1REA9_9HEXA</name>
<evidence type="ECO:0000259" key="3">
    <source>
        <dbReference type="Pfam" id="PF23775"/>
    </source>
</evidence>
<dbReference type="Gene3D" id="1.25.40.470">
    <property type="match status" value="1"/>
</dbReference>